<dbReference type="InterPro" id="IPR001242">
    <property type="entry name" value="Condensation_dom"/>
</dbReference>
<organism evidence="8 9">
    <name type="scientific">Actinokineospora soli</name>
    <dbReference type="NCBI Taxonomy" id="1048753"/>
    <lineage>
        <taxon>Bacteria</taxon>
        <taxon>Bacillati</taxon>
        <taxon>Actinomycetota</taxon>
        <taxon>Actinomycetes</taxon>
        <taxon>Pseudonocardiales</taxon>
        <taxon>Pseudonocardiaceae</taxon>
        <taxon>Actinokineospora</taxon>
    </lineage>
</organism>
<keyword evidence="4" id="KW-0436">Ligase</keyword>
<dbReference type="EMBL" id="JBHTEY010000004">
    <property type="protein sequence ID" value="MFC7615204.1"/>
    <property type="molecule type" value="Genomic_DNA"/>
</dbReference>
<evidence type="ECO:0000256" key="4">
    <source>
        <dbReference type="ARBA" id="ARBA00022598"/>
    </source>
</evidence>
<dbReference type="InterPro" id="IPR000873">
    <property type="entry name" value="AMP-dep_synth/lig_dom"/>
</dbReference>
<evidence type="ECO:0000256" key="2">
    <source>
        <dbReference type="ARBA" id="ARBA00007380"/>
    </source>
</evidence>
<sequence>MVDALPAVVPDPDARFAPFPLTDQQHAYLVGRTGEVELGNVSTHAYYEYEGELDVDRFALAWRRVVERHDMLRVVLRPERGDQVVLADAPPFAVEVLDLRGLPADAVAARLAGVRDRLSHEVRPPEVYPLYSVVVSRLTDARARVHVSFDGISLDYLSWQLLVADLTRFYSDPDHAPEPLELTFRDYVLAQESTKDSPAYRRAEAYWAEQVADLPPSPALPIATDPAAITHPRWTSRFGTLDPERWTALKTAAARAGLTPTALVLAAFAEVMAVWSDSPRFTVNVPRMNRLPLHPQANEILGEFASFSLLAVEHDGAAPFAQRAKAVQRRLWTDLAHQQVTGVRVLRELMKARGGFTGVAMPVVLTSTLGFDAGEAPLLGSVLERVFALSQTPQVYLDVQIEQSPSGELVYNFDSVDAVFPDGLVADLIDAFGAVLDRLATDETAWTATDLVPVRAPSTLTGPSKPVPDLLVQDLFLEQLERRPDAPAVITSTATLTYGDLARRARQVAHWLHEHGTTPGKPVAVVTTKGWEQAVAAYGALFAGTPYVPIDADLPPARVAALLAQSGARLVLTQSRHDVAHGRAFLHLDTELDGLPDTPLDPGQTPDDLAYVLFTSGSTGTPKGVMVEHRGMVNCLRETVETFGVGPDDRAIAVTALHHDMSTFDLFGVLGAGGAIVVPDADRARDADHWAELVAAHGVTIWNSVPAMMEMLLDAGAAPTGLRLVLLGGDWIPCASPRRSCPLWTVCGW</sequence>
<evidence type="ECO:0000259" key="7">
    <source>
        <dbReference type="Pfam" id="PF00668"/>
    </source>
</evidence>
<evidence type="ECO:0000256" key="1">
    <source>
        <dbReference type="ARBA" id="ARBA00005102"/>
    </source>
</evidence>
<dbReference type="CDD" id="cd19535">
    <property type="entry name" value="Cyc_NRPS"/>
    <property type="match status" value="1"/>
</dbReference>
<evidence type="ECO:0000259" key="6">
    <source>
        <dbReference type="Pfam" id="PF00501"/>
    </source>
</evidence>
<dbReference type="InterPro" id="IPR057737">
    <property type="entry name" value="Condensation_MtbB-like"/>
</dbReference>
<comment type="pathway">
    <text evidence="1">Siderophore biosynthesis; mycobactin biosynthesis.</text>
</comment>
<dbReference type="Gene3D" id="3.30.559.10">
    <property type="entry name" value="Chloramphenicol acetyltransferase-like domain"/>
    <property type="match status" value="1"/>
</dbReference>
<dbReference type="SUPFAM" id="SSF56801">
    <property type="entry name" value="Acetyl-CoA synthetase-like"/>
    <property type="match status" value="1"/>
</dbReference>
<gene>
    <name evidence="8" type="ORF">ACFQV2_18510</name>
</gene>
<feature type="domain" description="Condensation" evidence="7">
    <location>
        <begin position="43"/>
        <end position="340"/>
    </location>
</feature>
<dbReference type="Proteomes" id="UP001596512">
    <property type="component" value="Unassembled WGS sequence"/>
</dbReference>
<dbReference type="PANTHER" id="PTHR45527">
    <property type="entry name" value="NONRIBOSOMAL PEPTIDE SYNTHETASE"/>
    <property type="match status" value="1"/>
</dbReference>
<dbReference type="Gene3D" id="3.30.559.30">
    <property type="entry name" value="Nonribosomal peptide synthetase, condensation domain"/>
    <property type="match status" value="1"/>
</dbReference>
<dbReference type="InterPro" id="IPR020845">
    <property type="entry name" value="AMP-binding_CS"/>
</dbReference>
<accession>A0ABW2TNC9</accession>
<feature type="domain" description="AMP-dependent synthetase/ligase" evidence="6">
    <location>
        <begin position="478"/>
        <end position="735"/>
    </location>
</feature>
<dbReference type="PANTHER" id="PTHR45527:SF10">
    <property type="entry name" value="PYOCHELIN SYNTHASE PCHF"/>
    <property type="match status" value="1"/>
</dbReference>
<evidence type="ECO:0000256" key="5">
    <source>
        <dbReference type="ARBA" id="ARBA00033440"/>
    </source>
</evidence>
<evidence type="ECO:0000313" key="8">
    <source>
        <dbReference type="EMBL" id="MFC7615204.1"/>
    </source>
</evidence>
<reference evidence="9" key="1">
    <citation type="journal article" date="2019" name="Int. J. Syst. Evol. Microbiol.">
        <title>The Global Catalogue of Microorganisms (GCM) 10K type strain sequencing project: providing services to taxonomists for standard genome sequencing and annotation.</title>
        <authorList>
            <consortium name="The Broad Institute Genomics Platform"/>
            <consortium name="The Broad Institute Genome Sequencing Center for Infectious Disease"/>
            <person name="Wu L."/>
            <person name="Ma J."/>
        </authorList>
    </citation>
    <scope>NUCLEOTIDE SEQUENCE [LARGE SCALE GENOMIC DNA]</scope>
    <source>
        <strain evidence="9">JCM 17695</strain>
    </source>
</reference>
<dbReference type="SUPFAM" id="SSF52777">
    <property type="entry name" value="CoA-dependent acyltransferases"/>
    <property type="match status" value="2"/>
</dbReference>
<protein>
    <recommendedName>
        <fullName evidence="3">Phenyloxazoline synthase MbtB</fullName>
    </recommendedName>
    <alternativeName>
        <fullName evidence="5">Mycobactin synthetase protein B</fullName>
    </alternativeName>
</protein>
<name>A0ABW2TNC9_9PSEU</name>
<dbReference type="PROSITE" id="PS00455">
    <property type="entry name" value="AMP_BINDING"/>
    <property type="match status" value="1"/>
</dbReference>
<dbReference type="InterPro" id="IPR023213">
    <property type="entry name" value="CAT-like_dom_sf"/>
</dbReference>
<dbReference type="Gene3D" id="3.40.50.980">
    <property type="match status" value="2"/>
</dbReference>
<comment type="similarity">
    <text evidence="2">Belongs to the ATP-dependent AMP-binding enzyme family. MbtB subfamily.</text>
</comment>
<comment type="caution">
    <text evidence="8">The sequence shown here is derived from an EMBL/GenBank/DDBJ whole genome shotgun (WGS) entry which is preliminary data.</text>
</comment>
<dbReference type="Pfam" id="PF00501">
    <property type="entry name" value="AMP-binding"/>
    <property type="match status" value="1"/>
</dbReference>
<dbReference type="InterPro" id="IPR020459">
    <property type="entry name" value="AMP-binding"/>
</dbReference>
<dbReference type="Pfam" id="PF00668">
    <property type="entry name" value="Condensation"/>
    <property type="match status" value="1"/>
</dbReference>
<dbReference type="PRINTS" id="PR00154">
    <property type="entry name" value="AMPBINDING"/>
</dbReference>
<proteinExistence type="inferred from homology"/>
<evidence type="ECO:0000313" key="9">
    <source>
        <dbReference type="Proteomes" id="UP001596512"/>
    </source>
</evidence>
<evidence type="ECO:0000256" key="3">
    <source>
        <dbReference type="ARBA" id="ARBA00016743"/>
    </source>
</evidence>
<keyword evidence="9" id="KW-1185">Reference proteome</keyword>